<evidence type="ECO:0000313" key="1">
    <source>
        <dbReference type="EMBL" id="AOQ27343.1"/>
    </source>
</evidence>
<dbReference type="Proteomes" id="UP000225358">
    <property type="component" value="Segment"/>
</dbReference>
<dbReference type="EMBL" id="KX552041">
    <property type="protein sequence ID" value="AOQ27343.1"/>
    <property type="molecule type" value="Genomic_DNA"/>
</dbReference>
<name>A0A1D7XFJ9_9CAUD</name>
<protein>
    <submittedName>
        <fullName evidence="1">Uncharacterized protein</fullName>
    </submittedName>
</protein>
<evidence type="ECO:0000313" key="2">
    <source>
        <dbReference type="Proteomes" id="UP000225358"/>
    </source>
</evidence>
<organism evidence="1 2">
    <name type="scientific">Escherichia phage ESCO13</name>
    <dbReference type="NCBI Taxonomy" id="1881104"/>
    <lineage>
        <taxon>Viruses</taxon>
        <taxon>Duplodnaviria</taxon>
        <taxon>Heunggongvirae</taxon>
        <taxon>Uroviricota</taxon>
        <taxon>Caudoviricetes</taxon>
        <taxon>Stephanstirmvirinae</taxon>
        <taxon>Phapecoctavirus</taxon>
        <taxon>Phapecoctavirus ESCO13</taxon>
    </lineage>
</organism>
<sequence length="275" mass="32423">MRNQTQIFANKFDDLETATFDIKDYSKLKFGSNQAARRMGKELALQFFAQVAMKHIGEQFVIIPSPYNHVHNAATMMTDHFINYFNMLQAQYDQGRSAELDIIHRKVSYINDYGFLDKASRKKLIDGDTFYCNKEFWGDKKLVFIDDVNITGTHEDKLIEILDENQVKNDVYFLYFAKYEGNQADTEAKLNFNYINTPEAFVKMINEERDAQCLVRPIKYLMGQNHEDFKIILSQLPHYYVEQLFFGCLGEGYNRISKYAENFEFLDRYTKQHIL</sequence>
<dbReference type="InterPro" id="IPR028944">
    <property type="entry name" value="PRTase_ComF-like"/>
</dbReference>
<dbReference type="Pfam" id="PF15610">
    <property type="entry name" value="PRTase_3"/>
    <property type="match status" value="1"/>
</dbReference>
<proteinExistence type="predicted"/>
<reference evidence="1" key="1">
    <citation type="submission" date="2017-02" db="EMBL/GenBank/DDBJ databases">
        <title>Complete genome sequence of two Escherichia coli phages, vB_EcoM_ ESCO5 and vB_EcoM_ESCO13, which are related to phAPEC8.</title>
        <authorList>
            <person name="Trotereau A."/>
            <person name="Gonnet M."/>
            <person name="Viardot A."/>
            <person name="Lalmanach A.-C."/>
            <person name="Guabiraba R."/>
            <person name="Chanteloup N."/>
            <person name="Schouler C."/>
        </authorList>
    </citation>
    <scope>NUCLEOTIDE SEQUENCE [LARGE SCALE GENOMIC DNA]</scope>
</reference>
<accession>A0A1D7XFJ9</accession>
<gene>
    <name evidence="1" type="ORF">ESCO13_00226</name>
</gene>
<keyword evidence="2" id="KW-1185">Reference proteome</keyword>